<dbReference type="AlphaFoldDB" id="A0AAD8PC93"/>
<feature type="signal peptide" evidence="2">
    <location>
        <begin position="1"/>
        <end position="20"/>
    </location>
</feature>
<comment type="caution">
    <text evidence="3">The sequence shown here is derived from an EMBL/GenBank/DDBJ whole genome shotgun (WGS) entry which is preliminary data.</text>
</comment>
<accession>A0AAD8PC93</accession>
<name>A0AAD8PC93_BABGI</name>
<dbReference type="Proteomes" id="UP001230268">
    <property type="component" value="Unassembled WGS sequence"/>
</dbReference>
<gene>
    <name evidence="3" type="ORF">BgAZ_501300</name>
</gene>
<feature type="region of interest" description="Disordered" evidence="1">
    <location>
        <begin position="918"/>
        <end position="956"/>
    </location>
</feature>
<protein>
    <submittedName>
        <fullName evidence="3">Uncharacterized protein</fullName>
    </submittedName>
</protein>
<evidence type="ECO:0000256" key="2">
    <source>
        <dbReference type="SAM" id="SignalP"/>
    </source>
</evidence>
<sequence>MKALSLLFIFIAVFMTDVISNDTLVSLLRNSEDSRVPVYTQEELNVCSRRSVDVASSDDMQNYAIRNFVSDDKKVERVILEPMKNLLFDVVKYDNKVIFQERDLLIYRVAVDSVNDVPYYIRVEGFKNATVALSRYISREENGEWTENSRKTFMRKRTMDGEGFDIYLSDRLEEYREHTAVYDIQGVHGPRRIIYPKFNKYIMEIHTRNGSLWSFNPFDCDIIVMVMQYHHRGHNYYAITKKNSLGILQSYHYVEDGFCYQFIGHRPYSIWGVPSGWPGERQPVEYEGPAIADSKPPKPRHTPVGEASEERRQLFAGAKLIKCNFRRNPDLLLEEGWTLDVKGYPNGDYERIFAPKDGYCINKLVDHEQAVWDSSDYCVGAGNHIITYDGYQFLRLEVVNGTGESLEHHFIKIRDSWMLINRFVWYDRKNYPLSYSLFGVDVRLSGRDLSHEELRKLNDSIAVDLDISKVVNYAWSTERSTVSGVMTRKVYTAVDGYCFKSFSEDGETFFKPSGDFVVTKAVHYKVMGMELITYLAHDTINGKHTILHFMKHVGKWVDINHYAYTETLSILLTLMHKWFDRKKEHVCNRVPTDDDLKPGLFYPDNPYSELQEALNIPQDPLIDGHRGGLMLPFSPSDGHRRRICEGEGIYLELSRYGDERYDVNAYSTVHGVNTIIYKAADGYHFKAVSDSGIPVFYKPGYSVFEVDLDETKGKEYFLQVNAFDANGKQYVFYYYKHSIPQSFQEISRNSYIKLRYRFIIRTKVDIGRCKINKRSILTLKSKHFKNVISFLPRMNVLVDTIKHDNYIIWKYDERKPEVITRIVTFVREGIRGCSITLVDEDGRETERLYLNTNPRTNEYTLFLHKGEMFSLFKNYLRNRKIGFAWNVRYLPDEINWTEIVEPGSKDYAMCQPGYKMSANGECEDDEESVEELGDDDVEEESVDEAEPDTNAGLTEEQKARRAAMAQKRKQQEHIADNMYYSEKKFTMMNVTHKGGTIWDARNTGNMCLDVRLHSSGESRFVECEIMSPDGRVDVRYYVNHFKGRGIYREVELSPFGYGI</sequence>
<evidence type="ECO:0000313" key="4">
    <source>
        <dbReference type="Proteomes" id="UP001230268"/>
    </source>
</evidence>
<reference evidence="3" key="1">
    <citation type="submission" date="2023-08" db="EMBL/GenBank/DDBJ databases">
        <title>Draft sequence of the Babesia gibsoni genome.</title>
        <authorList>
            <person name="Yamagishi J.Y."/>
            <person name="Xuan X.X."/>
        </authorList>
    </citation>
    <scope>NUCLEOTIDE SEQUENCE</scope>
    <source>
        <strain evidence="3">Azabu</strain>
    </source>
</reference>
<evidence type="ECO:0000256" key="1">
    <source>
        <dbReference type="SAM" id="MobiDB-lite"/>
    </source>
</evidence>
<feature type="chain" id="PRO_5042106058" evidence="2">
    <location>
        <begin position="21"/>
        <end position="1059"/>
    </location>
</feature>
<dbReference type="EMBL" id="JAVEPI010000005">
    <property type="protein sequence ID" value="KAK1441798.1"/>
    <property type="molecule type" value="Genomic_DNA"/>
</dbReference>
<feature type="compositionally biased region" description="Acidic residues" evidence="1">
    <location>
        <begin position="921"/>
        <end position="947"/>
    </location>
</feature>
<feature type="region of interest" description="Disordered" evidence="1">
    <location>
        <begin position="288"/>
        <end position="308"/>
    </location>
</feature>
<proteinExistence type="predicted"/>
<evidence type="ECO:0000313" key="3">
    <source>
        <dbReference type="EMBL" id="KAK1441798.1"/>
    </source>
</evidence>
<keyword evidence="2" id="KW-0732">Signal</keyword>
<keyword evidence="4" id="KW-1185">Reference proteome</keyword>
<organism evidence="3 4">
    <name type="scientific">Babesia gibsoni</name>
    <dbReference type="NCBI Taxonomy" id="33632"/>
    <lineage>
        <taxon>Eukaryota</taxon>
        <taxon>Sar</taxon>
        <taxon>Alveolata</taxon>
        <taxon>Apicomplexa</taxon>
        <taxon>Aconoidasida</taxon>
        <taxon>Piroplasmida</taxon>
        <taxon>Babesiidae</taxon>
        <taxon>Babesia</taxon>
    </lineage>
</organism>